<organism evidence="1 2">
    <name type="scientific">Anopheles melas</name>
    <dbReference type="NCBI Taxonomy" id="34690"/>
    <lineage>
        <taxon>Eukaryota</taxon>
        <taxon>Metazoa</taxon>
        <taxon>Ecdysozoa</taxon>
        <taxon>Arthropoda</taxon>
        <taxon>Hexapoda</taxon>
        <taxon>Insecta</taxon>
        <taxon>Pterygota</taxon>
        <taxon>Neoptera</taxon>
        <taxon>Endopterygota</taxon>
        <taxon>Diptera</taxon>
        <taxon>Nematocera</taxon>
        <taxon>Culicoidea</taxon>
        <taxon>Culicidae</taxon>
        <taxon>Anophelinae</taxon>
        <taxon>Anopheles</taxon>
    </lineage>
</organism>
<keyword evidence="2" id="KW-1185">Reference proteome</keyword>
<accession>A0A182TVM3</accession>
<reference evidence="1" key="2">
    <citation type="submission" date="2020-05" db="UniProtKB">
        <authorList>
            <consortium name="EnsemblMetazoa"/>
        </authorList>
    </citation>
    <scope>IDENTIFICATION</scope>
    <source>
        <strain evidence="1">CM1001059</strain>
    </source>
</reference>
<name>A0A182TVM3_9DIPT</name>
<reference evidence="2" key="1">
    <citation type="submission" date="2014-01" db="EMBL/GenBank/DDBJ databases">
        <title>The Genome Sequence of Anopheles melas CM1001059_A (V2).</title>
        <authorList>
            <consortium name="The Broad Institute Genomics Platform"/>
            <person name="Neafsey D.E."/>
            <person name="Besansky N."/>
            <person name="Howell P."/>
            <person name="Walton C."/>
            <person name="Young S.K."/>
            <person name="Zeng Q."/>
            <person name="Gargeya S."/>
            <person name="Fitzgerald M."/>
            <person name="Haas B."/>
            <person name="Abouelleil A."/>
            <person name="Allen A.W."/>
            <person name="Alvarado L."/>
            <person name="Arachchi H.M."/>
            <person name="Berlin A.M."/>
            <person name="Chapman S.B."/>
            <person name="Gainer-Dewar J."/>
            <person name="Goldberg J."/>
            <person name="Griggs A."/>
            <person name="Gujja S."/>
            <person name="Hansen M."/>
            <person name="Howarth C."/>
            <person name="Imamovic A."/>
            <person name="Ireland A."/>
            <person name="Larimer J."/>
            <person name="McCowan C."/>
            <person name="Murphy C."/>
            <person name="Pearson M."/>
            <person name="Poon T.W."/>
            <person name="Priest M."/>
            <person name="Roberts A."/>
            <person name="Saif S."/>
            <person name="Shea T."/>
            <person name="Sisk P."/>
            <person name="Sykes S."/>
            <person name="Wortman J."/>
            <person name="Nusbaum C."/>
            <person name="Birren B."/>
        </authorList>
    </citation>
    <scope>NUCLEOTIDE SEQUENCE [LARGE SCALE GENOMIC DNA]</scope>
    <source>
        <strain evidence="2">CM1001059</strain>
    </source>
</reference>
<sequence>MMTVLYGVASMMTGHHQQDSDAGGSDGTLSRVSASLSVLVEPSGPLAPARSRAAAFDVPAMPPSVLMSRANPNEIFPCGCSSSSPPNEVMYVILPELTGDGDRELSFASTNVRGTSSSFAA</sequence>
<dbReference type="Proteomes" id="UP000075902">
    <property type="component" value="Unassembled WGS sequence"/>
</dbReference>
<dbReference type="VEuPathDB" id="VectorBase:AMEC009092"/>
<dbReference type="EnsemblMetazoa" id="AMEC009092-RA">
    <property type="protein sequence ID" value="AMEC009092-PA"/>
    <property type="gene ID" value="AMEC009092"/>
</dbReference>
<evidence type="ECO:0000313" key="2">
    <source>
        <dbReference type="Proteomes" id="UP000075902"/>
    </source>
</evidence>
<dbReference type="AlphaFoldDB" id="A0A182TVM3"/>
<evidence type="ECO:0000313" key="1">
    <source>
        <dbReference type="EnsemblMetazoa" id="AMEC009092-PA"/>
    </source>
</evidence>
<protein>
    <submittedName>
        <fullName evidence="1">Uncharacterized protein</fullName>
    </submittedName>
</protein>
<proteinExistence type="predicted"/>